<dbReference type="GO" id="GO:0003924">
    <property type="term" value="F:GTPase activity"/>
    <property type="evidence" value="ECO:0000318"/>
    <property type="project" value="GO_Central"/>
</dbReference>
<dbReference type="GO" id="GO:0005525">
    <property type="term" value="F:GTP binding"/>
    <property type="evidence" value="ECO:0007669"/>
    <property type="project" value="InterPro"/>
</dbReference>
<proteinExistence type="predicted"/>
<dbReference type="GO" id="GO:0006886">
    <property type="term" value="P:intracellular protein transport"/>
    <property type="evidence" value="ECO:0000318"/>
    <property type="project" value="GO_Central"/>
</dbReference>
<dbReference type="InterPro" id="IPR001806">
    <property type="entry name" value="Small_GTPase"/>
</dbReference>
<dbReference type="PROSITE" id="PS51421">
    <property type="entry name" value="RAS"/>
    <property type="match status" value="1"/>
</dbReference>
<dbReference type="SUPFAM" id="SSF52540">
    <property type="entry name" value="P-loop containing nucleoside triphosphate hydrolases"/>
    <property type="match status" value="1"/>
</dbReference>
<reference evidence="3" key="2">
    <citation type="journal article" date="2007" name="Science">
        <title>Draft genome sequence of the sexually transmitted pathogen Trichomonas vaginalis.</title>
        <authorList>
            <person name="Carlton J.M."/>
            <person name="Hirt R.P."/>
            <person name="Silva J.C."/>
            <person name="Delcher A.L."/>
            <person name="Schatz M."/>
            <person name="Zhao Q."/>
            <person name="Wortman J.R."/>
            <person name="Bidwell S.L."/>
            <person name="Alsmark U.C.M."/>
            <person name="Besteiro S."/>
            <person name="Sicheritz-Ponten T."/>
            <person name="Noel C.J."/>
            <person name="Dacks J.B."/>
            <person name="Foster P.G."/>
            <person name="Simillion C."/>
            <person name="Van de Peer Y."/>
            <person name="Miranda-Saavedra D."/>
            <person name="Barton G.J."/>
            <person name="Westrop G.D."/>
            <person name="Mueller S."/>
            <person name="Dessi D."/>
            <person name="Fiori P.L."/>
            <person name="Ren Q."/>
            <person name="Paulsen I."/>
            <person name="Zhang H."/>
            <person name="Bastida-Corcuera F.D."/>
            <person name="Simoes-Barbosa A."/>
            <person name="Brown M.T."/>
            <person name="Hayes R.D."/>
            <person name="Mukherjee M."/>
            <person name="Okumura C.Y."/>
            <person name="Schneider R."/>
            <person name="Smith A.J."/>
            <person name="Vanacova S."/>
            <person name="Villalvazo M."/>
            <person name="Haas B.J."/>
            <person name="Pertea M."/>
            <person name="Feldblyum T.V."/>
            <person name="Utterback T.R."/>
            <person name="Shu C.L."/>
            <person name="Osoegawa K."/>
            <person name="de Jong P.J."/>
            <person name="Hrdy I."/>
            <person name="Horvathova L."/>
            <person name="Zubacova Z."/>
            <person name="Dolezal P."/>
            <person name="Malik S.B."/>
            <person name="Logsdon J.M. Jr."/>
            <person name="Henze K."/>
            <person name="Gupta A."/>
            <person name="Wang C.C."/>
            <person name="Dunne R.L."/>
            <person name="Upcroft J.A."/>
            <person name="Upcroft P."/>
            <person name="White O."/>
            <person name="Salzberg S.L."/>
            <person name="Tang P."/>
            <person name="Chiu C.-H."/>
            <person name="Lee Y.-S."/>
            <person name="Embley T.M."/>
            <person name="Coombs G.H."/>
            <person name="Mottram J.C."/>
            <person name="Tachezy J."/>
            <person name="Fraser-Liggett C.M."/>
            <person name="Johnson P.J."/>
        </authorList>
    </citation>
    <scope>NUCLEOTIDE SEQUENCE [LARGE SCALE GENOMIC DNA]</scope>
    <source>
        <strain evidence="3">G3</strain>
    </source>
</reference>
<accession>A0A8U0WPE4</accession>
<evidence type="ECO:0000313" key="4">
    <source>
        <dbReference type="Proteomes" id="UP000001542"/>
    </source>
</evidence>
<dbReference type="GO" id="GO:0006897">
    <property type="term" value="P:endocytosis"/>
    <property type="evidence" value="ECO:0000318"/>
    <property type="project" value="GO_Central"/>
</dbReference>
<dbReference type="SMART" id="SM00176">
    <property type="entry name" value="RAN"/>
    <property type="match status" value="1"/>
</dbReference>
<dbReference type="VEuPathDB" id="TrichDB:TVAGG3_0146760"/>
<dbReference type="NCBIfam" id="TIGR00231">
    <property type="entry name" value="small_GTP"/>
    <property type="match status" value="1"/>
</dbReference>
<dbReference type="PROSITE" id="PS51419">
    <property type="entry name" value="RAB"/>
    <property type="match status" value="1"/>
</dbReference>
<dbReference type="AlphaFoldDB" id="A0A8U0WPE4"/>
<dbReference type="OrthoDB" id="63533at2759"/>
<dbReference type="RefSeq" id="XP_001324836.1">
    <property type="nucleotide sequence ID" value="XM_001324801.1"/>
</dbReference>
<evidence type="ECO:0000256" key="2">
    <source>
        <dbReference type="SAM" id="MobiDB-lite"/>
    </source>
</evidence>
<evidence type="ECO:0000313" key="3">
    <source>
        <dbReference type="EMBL" id="EAY12613.1"/>
    </source>
</evidence>
<dbReference type="CDD" id="cd00154">
    <property type="entry name" value="Rab"/>
    <property type="match status" value="1"/>
</dbReference>
<dbReference type="SMR" id="A0A8U0WPE4"/>
<evidence type="ECO:0000256" key="1">
    <source>
        <dbReference type="ARBA" id="ARBA00022741"/>
    </source>
</evidence>
<dbReference type="InterPro" id="IPR005225">
    <property type="entry name" value="Small_GTP-bd"/>
</dbReference>
<dbReference type="InterPro" id="IPR027417">
    <property type="entry name" value="P-loop_NTPase"/>
</dbReference>
<dbReference type="FunFam" id="3.40.50.300:FF:000808">
    <property type="entry name" value="Small GTP-binding protein, putative"/>
    <property type="match status" value="1"/>
</dbReference>
<protein>
    <submittedName>
        <fullName evidence="3">Small GTP-binding protein, putative</fullName>
    </submittedName>
</protein>
<dbReference type="Proteomes" id="UP000001542">
    <property type="component" value="Unassembled WGS sequence"/>
</dbReference>
<dbReference type="KEGG" id="tva:4770576"/>
<dbReference type="SMART" id="SM00174">
    <property type="entry name" value="RHO"/>
    <property type="match status" value="1"/>
</dbReference>
<reference evidence="3" key="1">
    <citation type="submission" date="2006-10" db="EMBL/GenBank/DDBJ databases">
        <authorList>
            <person name="Amadeo P."/>
            <person name="Zhao Q."/>
            <person name="Wortman J."/>
            <person name="Fraser-Liggett C."/>
            <person name="Carlton J."/>
        </authorList>
    </citation>
    <scope>NUCLEOTIDE SEQUENCE</scope>
    <source>
        <strain evidence="3">G3</strain>
    </source>
</reference>
<dbReference type="SMART" id="SM00175">
    <property type="entry name" value="RAB"/>
    <property type="match status" value="1"/>
</dbReference>
<gene>
    <name evidence="3" type="ORF">TVAG_074410</name>
</gene>
<dbReference type="OMA" id="TSHAGCF"/>
<dbReference type="PANTHER" id="PTHR47978">
    <property type="match status" value="1"/>
</dbReference>
<sequence>MADQVTSIKIVLLGDSGVGKTSIVAQYVSGSTPDSIKPTVGSAFFTKEITMSGRPLELLIWDTAGQEVYRGLAPMYYRSAKIAIIVFDITSAKSFESVSYWIKELTENVDGNLTIVVCGNKTDLEEARAVTPEIVQRKIEQVNAFYVETSATNGQGIDRLFQLAIQRQFSQKQENQNQDEEKVDLNNTQDSNTKKKGCC</sequence>
<dbReference type="SMART" id="SM00173">
    <property type="entry name" value="RAS"/>
    <property type="match status" value="1"/>
</dbReference>
<dbReference type="Gene3D" id="3.40.50.300">
    <property type="entry name" value="P-loop containing nucleotide triphosphate hydrolases"/>
    <property type="match status" value="1"/>
</dbReference>
<dbReference type="Pfam" id="PF00071">
    <property type="entry name" value="Ras"/>
    <property type="match status" value="1"/>
</dbReference>
<dbReference type="GO" id="GO:0012505">
    <property type="term" value="C:endomembrane system"/>
    <property type="evidence" value="ECO:0000318"/>
    <property type="project" value="GO_Central"/>
</dbReference>
<organism evidence="3 4">
    <name type="scientific">Trichomonas vaginalis (strain ATCC PRA-98 / G3)</name>
    <dbReference type="NCBI Taxonomy" id="412133"/>
    <lineage>
        <taxon>Eukaryota</taxon>
        <taxon>Metamonada</taxon>
        <taxon>Parabasalia</taxon>
        <taxon>Trichomonadida</taxon>
        <taxon>Trichomonadidae</taxon>
        <taxon>Trichomonas</taxon>
    </lineage>
</organism>
<dbReference type="PROSITE" id="PS51420">
    <property type="entry name" value="RHO"/>
    <property type="match status" value="1"/>
</dbReference>
<dbReference type="EMBL" id="DS113298">
    <property type="protein sequence ID" value="EAY12613.1"/>
    <property type="molecule type" value="Genomic_DNA"/>
</dbReference>
<feature type="region of interest" description="Disordered" evidence="2">
    <location>
        <begin position="173"/>
        <end position="199"/>
    </location>
</feature>
<dbReference type="PRINTS" id="PR00449">
    <property type="entry name" value="RASTRNSFRMNG"/>
</dbReference>
<name>A0A8U0WPE4_TRIV3</name>
<keyword evidence="1" id="KW-0547">Nucleotide-binding</keyword>
<keyword evidence="4" id="KW-1185">Reference proteome</keyword>